<proteinExistence type="predicted"/>
<feature type="signal peptide" evidence="1">
    <location>
        <begin position="1"/>
        <end position="17"/>
    </location>
</feature>
<dbReference type="SUPFAM" id="SSF57625">
    <property type="entry name" value="Invertebrate chitin-binding proteins"/>
    <property type="match status" value="1"/>
</dbReference>
<keyword evidence="1" id="KW-0732">Signal</keyword>
<evidence type="ECO:0000313" key="3">
    <source>
        <dbReference type="Proteomes" id="UP001500889"/>
    </source>
</evidence>
<name>A0AAU9FCA7_DROMD</name>
<accession>A0AAU9FCA7</accession>
<dbReference type="EMBL" id="AP029264">
    <property type="protein sequence ID" value="BFF93313.1"/>
    <property type="molecule type" value="Genomic_DNA"/>
</dbReference>
<dbReference type="Proteomes" id="UP001500889">
    <property type="component" value="Chromosome U"/>
</dbReference>
<gene>
    <name evidence="2" type="ORF">DMAD_11187</name>
</gene>
<feature type="chain" id="PRO_5043381261" description="Secreted protein" evidence="1">
    <location>
        <begin position="18"/>
        <end position="97"/>
    </location>
</feature>
<organism evidence="2 3">
    <name type="scientific">Drosophila madeirensis</name>
    <name type="common">Fruit fly</name>
    <dbReference type="NCBI Taxonomy" id="30013"/>
    <lineage>
        <taxon>Eukaryota</taxon>
        <taxon>Metazoa</taxon>
        <taxon>Ecdysozoa</taxon>
        <taxon>Arthropoda</taxon>
        <taxon>Hexapoda</taxon>
        <taxon>Insecta</taxon>
        <taxon>Pterygota</taxon>
        <taxon>Neoptera</taxon>
        <taxon>Endopterygota</taxon>
        <taxon>Diptera</taxon>
        <taxon>Brachycera</taxon>
        <taxon>Muscomorpha</taxon>
        <taxon>Ephydroidea</taxon>
        <taxon>Drosophilidae</taxon>
        <taxon>Drosophila</taxon>
        <taxon>Sophophora</taxon>
    </lineage>
</organism>
<dbReference type="InterPro" id="IPR036508">
    <property type="entry name" value="Chitin-bd_dom_sf"/>
</dbReference>
<reference evidence="2 3" key="1">
    <citation type="submission" date="2024-02" db="EMBL/GenBank/DDBJ databases">
        <title>A chromosome-level genome assembly of Drosophila madeirensis, a fruit fly species endemic to Madeira island.</title>
        <authorList>
            <person name="Tomihara K."/>
            <person name="Llopart A."/>
            <person name="Yamamoto D."/>
        </authorList>
    </citation>
    <scope>NUCLEOTIDE SEQUENCE [LARGE SCALE GENOMIC DNA]</scope>
    <source>
        <strain evidence="2 3">RF1</strain>
    </source>
</reference>
<dbReference type="GO" id="GO:0008061">
    <property type="term" value="F:chitin binding"/>
    <property type="evidence" value="ECO:0007669"/>
    <property type="project" value="InterPro"/>
</dbReference>
<sequence>MKAALVFLLLALTLVVAVSYAASDCNPDGNGKPDCTGNVGKKFRNFWDPTRYWLCATAGEPSVVLCENEEEKGPKGYDPVTQTCVDWALWQWYAPCA</sequence>
<dbReference type="PANTHER" id="PTHR20987">
    <property type="entry name" value="CHITIN-BINDING TYPE-2 DOMAIN-CONTAINING PROTEIN-RELATED"/>
    <property type="match status" value="1"/>
</dbReference>
<evidence type="ECO:0000256" key="1">
    <source>
        <dbReference type="SAM" id="SignalP"/>
    </source>
</evidence>
<dbReference type="PANTHER" id="PTHR20987:SF0">
    <property type="entry name" value="CHITIN-BINDING TYPE-2 DOMAIN-CONTAINING PROTEIN-RELATED"/>
    <property type="match status" value="1"/>
</dbReference>
<evidence type="ECO:0000313" key="2">
    <source>
        <dbReference type="EMBL" id="BFF93313.1"/>
    </source>
</evidence>
<dbReference type="AlphaFoldDB" id="A0AAU9FCA7"/>
<protein>
    <recommendedName>
        <fullName evidence="4">Secreted protein</fullName>
    </recommendedName>
</protein>
<keyword evidence="3" id="KW-1185">Reference proteome</keyword>
<evidence type="ECO:0008006" key="4">
    <source>
        <dbReference type="Google" id="ProtNLM"/>
    </source>
</evidence>